<feature type="binding site" evidence="4">
    <location>
        <begin position="102"/>
        <end position="105"/>
    </location>
    <ligand>
        <name>5-phospho-alpha-D-ribose 1-diphosphate</name>
        <dbReference type="ChEBI" id="CHEBI:58017"/>
    </ligand>
</feature>
<comment type="caution">
    <text evidence="4">Lacks conserved residue(s) required for the propagation of feature annotation.</text>
</comment>
<feature type="binding site" evidence="4">
    <location>
        <position position="123"/>
    </location>
    <ligand>
        <name>anthranilate</name>
        <dbReference type="ChEBI" id="CHEBI:16567"/>
        <label>1</label>
    </ligand>
</feature>
<dbReference type="InterPro" id="IPR035902">
    <property type="entry name" value="Nuc_phospho_transferase"/>
</dbReference>
<sequence>MSPAGTTPAGGGSALKPVLARLAAGERLAEHESEVAFGVVMEGAATAAQIAALVMAMRVRGETVAELEGAVRAMRARMRTVPGVADAIDVCGTGGDNHGTLNVSTAVAFVLAALGVPVAKHGNRALSSRAGASDTLEALGVPLHDDPAVLERLLQEQGIAFLSAPLHHPAMRHAAPVRAELGTRTIFNLLGPLCNPAGVRRQMIGLFDARWAEPVVAVLRRLGAERVWAVHGNDALGGSAQGLDELTLAGPSDVVALENGEVHRFTIEPERLGLARRPVSDIWGGDAIGNAEALESLLRGATGAYRETVLLNASAALQVSGKGNMLRTPDGEALHAMLREGMAHAARTLDDGSALAVLERLRAGSDIPREDDVAIGAIHGG</sequence>
<dbReference type="InterPro" id="IPR017459">
    <property type="entry name" value="Glycosyl_Trfase_fam3_N_dom"/>
</dbReference>
<feature type="binding site" evidence="4">
    <location>
        <position position="132"/>
    </location>
    <ligand>
        <name>5-phospho-alpha-D-ribose 1-diphosphate</name>
        <dbReference type="ChEBI" id="CHEBI:58017"/>
    </ligand>
</feature>
<comment type="catalytic activity">
    <reaction evidence="4">
        <text>N-(5-phospho-beta-D-ribosyl)anthranilate + diphosphate = 5-phospho-alpha-D-ribose 1-diphosphate + anthranilate</text>
        <dbReference type="Rhea" id="RHEA:11768"/>
        <dbReference type="ChEBI" id="CHEBI:16567"/>
        <dbReference type="ChEBI" id="CHEBI:18277"/>
        <dbReference type="ChEBI" id="CHEBI:33019"/>
        <dbReference type="ChEBI" id="CHEBI:58017"/>
        <dbReference type="EC" id="2.4.2.18"/>
    </reaction>
</comment>
<proteinExistence type="inferred from homology"/>
<feature type="binding site" evidence="4">
    <location>
        <position position="245"/>
    </location>
    <ligand>
        <name>Mg(2+)</name>
        <dbReference type="ChEBI" id="CHEBI:18420"/>
        <label>2</label>
    </ligand>
</feature>
<evidence type="ECO:0000256" key="1">
    <source>
        <dbReference type="ARBA" id="ARBA00022676"/>
    </source>
</evidence>
<keyword evidence="4" id="KW-0028">Amino-acid biosynthesis</keyword>
<feature type="binding site" evidence="4">
    <location>
        <position position="178"/>
    </location>
    <ligand>
        <name>anthranilate</name>
        <dbReference type="ChEBI" id="CHEBI:16567"/>
        <label>2</label>
    </ligand>
</feature>
<dbReference type="InterPro" id="IPR036320">
    <property type="entry name" value="Glycosyl_Trfase_fam3_N_dom_sf"/>
</dbReference>
<dbReference type="NCBIfam" id="TIGR01245">
    <property type="entry name" value="trpD"/>
    <property type="match status" value="1"/>
</dbReference>
<feature type="domain" description="Glycosyl transferase family 3" evidence="5">
    <location>
        <begin position="86"/>
        <end position="355"/>
    </location>
</feature>
<feature type="binding site" evidence="4">
    <location>
        <position position="104"/>
    </location>
    <ligand>
        <name>Mg(2+)</name>
        <dbReference type="ChEBI" id="CHEBI:18420"/>
        <label>1</label>
    </ligand>
</feature>
<keyword evidence="3 4" id="KW-0822">Tryptophan biosynthesis</keyword>
<dbReference type="SUPFAM" id="SSF52418">
    <property type="entry name" value="Nucleoside phosphorylase/phosphoribosyltransferase catalytic domain"/>
    <property type="match status" value="1"/>
</dbReference>
<dbReference type="SUPFAM" id="SSF47648">
    <property type="entry name" value="Nucleoside phosphorylase/phosphoribosyltransferase N-terminal domain"/>
    <property type="match status" value="1"/>
</dbReference>
<dbReference type="RefSeq" id="WP_422918982.1">
    <property type="nucleotide sequence ID" value="NZ_JAMZEJ010000003.1"/>
</dbReference>
<evidence type="ECO:0000256" key="4">
    <source>
        <dbReference type="HAMAP-Rule" id="MF_00211"/>
    </source>
</evidence>
<reference evidence="7 8" key="1">
    <citation type="submission" date="2022-06" db="EMBL/GenBank/DDBJ databases">
        <title>Rhizosaccharibacter gen. nov. sp. nov. KSS12, endophytic bacteria isolated from sugarcane.</title>
        <authorList>
            <person name="Pitiwittayakul N."/>
        </authorList>
    </citation>
    <scope>NUCLEOTIDE SEQUENCE [LARGE SCALE GENOMIC DNA]</scope>
    <source>
        <strain evidence="7 8">KSS12</strain>
    </source>
</reference>
<dbReference type="GO" id="GO:0004048">
    <property type="term" value="F:anthranilate phosphoribosyltransferase activity"/>
    <property type="evidence" value="ECO:0007669"/>
    <property type="project" value="UniProtKB-EC"/>
</dbReference>
<dbReference type="InterPro" id="IPR005940">
    <property type="entry name" value="Anthranilate_Pribosyl_Tfrase"/>
</dbReference>
<evidence type="ECO:0000256" key="2">
    <source>
        <dbReference type="ARBA" id="ARBA00022679"/>
    </source>
</evidence>
<comment type="similarity">
    <text evidence="4">Belongs to the anthranilate phosphoribosyltransferase family.</text>
</comment>
<feature type="binding site" evidence="4">
    <location>
        <begin position="120"/>
        <end position="128"/>
    </location>
    <ligand>
        <name>5-phospho-alpha-D-ribose 1-diphosphate</name>
        <dbReference type="ChEBI" id="CHEBI:58017"/>
    </ligand>
</feature>
<feature type="binding site" evidence="4">
    <location>
        <position position="100"/>
    </location>
    <ligand>
        <name>5-phospho-alpha-D-ribose 1-diphosphate</name>
        <dbReference type="ChEBI" id="CHEBI:58017"/>
    </ligand>
</feature>
<evidence type="ECO:0000259" key="6">
    <source>
        <dbReference type="Pfam" id="PF02885"/>
    </source>
</evidence>
<dbReference type="Pfam" id="PF00591">
    <property type="entry name" value="Glycos_transf_3"/>
    <property type="match status" value="1"/>
</dbReference>
<evidence type="ECO:0000256" key="3">
    <source>
        <dbReference type="ARBA" id="ARBA00022822"/>
    </source>
</evidence>
<dbReference type="Pfam" id="PF02885">
    <property type="entry name" value="Glycos_trans_3N"/>
    <property type="match status" value="1"/>
</dbReference>
<keyword evidence="2 4" id="KW-0808">Transferase</keyword>
<feature type="binding site" evidence="4">
    <location>
        <position position="245"/>
    </location>
    <ligand>
        <name>Mg(2+)</name>
        <dbReference type="ChEBI" id="CHEBI:18420"/>
        <label>1</label>
    </ligand>
</feature>
<dbReference type="HAMAP" id="MF_00211">
    <property type="entry name" value="TrpD"/>
    <property type="match status" value="1"/>
</dbReference>
<feature type="binding site" evidence="4">
    <location>
        <begin position="95"/>
        <end position="96"/>
    </location>
    <ligand>
        <name>5-phospho-alpha-D-ribose 1-diphosphate</name>
        <dbReference type="ChEBI" id="CHEBI:58017"/>
    </ligand>
</feature>
<dbReference type="Gene3D" id="3.40.1030.10">
    <property type="entry name" value="Nucleoside phosphorylase/phosphoribosyltransferase catalytic domain"/>
    <property type="match status" value="1"/>
</dbReference>
<dbReference type="Proteomes" id="UP001524547">
    <property type="component" value="Unassembled WGS sequence"/>
</dbReference>
<name>A0ABT1VV57_9PROT</name>
<keyword evidence="4" id="KW-0057">Aromatic amino acid biosynthesis</keyword>
<organism evidence="7 8">
    <name type="scientific">Rhizosaccharibacter radicis</name>
    <dbReference type="NCBI Taxonomy" id="2782605"/>
    <lineage>
        <taxon>Bacteria</taxon>
        <taxon>Pseudomonadati</taxon>
        <taxon>Pseudomonadota</taxon>
        <taxon>Alphaproteobacteria</taxon>
        <taxon>Acetobacterales</taxon>
        <taxon>Acetobacteraceae</taxon>
        <taxon>Rhizosaccharibacter</taxon>
    </lineage>
</organism>
<dbReference type="EC" id="2.4.2.18" evidence="4"/>
<evidence type="ECO:0000313" key="8">
    <source>
        <dbReference type="Proteomes" id="UP001524547"/>
    </source>
</evidence>
<accession>A0ABT1VV57</accession>
<dbReference type="EMBL" id="JAMZEJ010000003">
    <property type="protein sequence ID" value="MCQ8240235.1"/>
    <property type="molecule type" value="Genomic_DNA"/>
</dbReference>
<keyword evidence="4" id="KW-0479">Metal-binding</keyword>
<gene>
    <name evidence="4 7" type="primary">trpD</name>
    <name evidence="7" type="ORF">NFI88_05185</name>
</gene>
<feature type="binding site" evidence="4">
    <location>
        <position position="92"/>
    </location>
    <ligand>
        <name>5-phospho-alpha-D-ribose 1-diphosphate</name>
        <dbReference type="ChEBI" id="CHEBI:58017"/>
    </ligand>
</feature>
<comment type="function">
    <text evidence="4">Catalyzes the transfer of the phosphoribosyl group of 5-phosphorylribose-1-pyrophosphate (PRPP) to anthranilate to yield N-(5'-phosphoribosyl)-anthranilate (PRA).</text>
</comment>
<comment type="caution">
    <text evidence="7">The sequence shown here is derived from an EMBL/GenBank/DDBJ whole genome shotgun (WGS) entry which is preliminary data.</text>
</comment>
<protein>
    <recommendedName>
        <fullName evidence="4">Anthranilate phosphoribosyltransferase</fullName>
        <ecNumber evidence="4">2.4.2.18</ecNumber>
    </recommendedName>
</protein>
<comment type="subunit">
    <text evidence="4">Homodimer.</text>
</comment>
<dbReference type="PANTHER" id="PTHR43285">
    <property type="entry name" value="ANTHRANILATE PHOSPHORIBOSYLTRANSFERASE"/>
    <property type="match status" value="1"/>
</dbReference>
<dbReference type="InterPro" id="IPR000312">
    <property type="entry name" value="Glycosyl_Trfase_fam3"/>
</dbReference>
<dbReference type="PANTHER" id="PTHR43285:SF2">
    <property type="entry name" value="ANTHRANILATE PHOSPHORIBOSYLTRANSFERASE"/>
    <property type="match status" value="1"/>
</dbReference>
<comment type="pathway">
    <text evidence="4">Amino-acid biosynthesis; L-tryptophan biosynthesis; L-tryptophan from chorismate: step 2/5.</text>
</comment>
<keyword evidence="4" id="KW-0460">Magnesium</keyword>
<dbReference type="Gene3D" id="1.20.970.10">
    <property type="entry name" value="Transferase, Pyrimidine Nucleoside Phosphorylase, Chain C"/>
    <property type="match status" value="1"/>
</dbReference>
<feature type="domain" description="Glycosyl transferase family 3 N-terminal" evidence="6">
    <location>
        <begin position="16"/>
        <end position="77"/>
    </location>
</feature>
<feature type="binding site" evidence="4">
    <location>
        <position position="244"/>
    </location>
    <ligand>
        <name>Mg(2+)</name>
        <dbReference type="ChEBI" id="CHEBI:18420"/>
        <label>2</label>
    </ligand>
</feature>
<keyword evidence="1 4" id="KW-0328">Glycosyltransferase</keyword>
<evidence type="ECO:0000313" key="7">
    <source>
        <dbReference type="EMBL" id="MCQ8240235.1"/>
    </source>
</evidence>
<evidence type="ECO:0000259" key="5">
    <source>
        <dbReference type="Pfam" id="PF00591"/>
    </source>
</evidence>
<comment type="cofactor">
    <cofactor evidence="4">
        <name>Mg(2+)</name>
        <dbReference type="ChEBI" id="CHEBI:18420"/>
    </cofactor>
    <text evidence="4">Binds 2 magnesium ions per monomer.</text>
</comment>
<feature type="binding site" evidence="4">
    <location>
        <position position="92"/>
    </location>
    <ligand>
        <name>anthranilate</name>
        <dbReference type="ChEBI" id="CHEBI:16567"/>
        <label>1</label>
    </ligand>
</feature>
<keyword evidence="8" id="KW-1185">Reference proteome</keyword>